<dbReference type="SUPFAM" id="SSF111283">
    <property type="entry name" value="Putative modulator of DNA gyrase, PmbA/TldD"/>
    <property type="match status" value="1"/>
</dbReference>
<evidence type="ECO:0000259" key="4">
    <source>
        <dbReference type="Pfam" id="PF19290"/>
    </source>
</evidence>
<dbReference type="RefSeq" id="WP_114583052.1">
    <property type="nucleotide sequence ID" value="NZ_QPMH01000016.1"/>
</dbReference>
<sequence>MSPRNGGDRDSLDLLDDLLDKARRAGADAADAVLVDGVSISHAQRLGEVERLKRSEAADLGLRVFVGKRQACVASSDFKPDALRDLVERALAMAGSVPEDPYCGLAEADALARDWPDLDNCDPQEPDTSTLIERARACEEAARAVEGVTNSEGAEANWSSAHIALAATNGFSGGYSKSSQTVGCAVLAGEGTAMERDYAFHSAVYGSDLEDPAAIGRLAGERTVRRLNPRRPKTGKYPVVYHPRVANSLLGHLAGAISGPAVARGTSFLKDRMDQPVFAPGIAVVDDPHRRRGLKSKPFDAEGLANKPRKVIEDGALKTWILSLSSARQLGLRSTGHAARGTSAPPSPATTNLYLEPGALSPEALIGEIEEGFYVMELMGMGVNGVTGDYSRGAAGFWIENGKIAYPVSELTLAGNLKDMFMNLTPADDLEFRYGTDSPTVRIDGMTLAGA</sequence>
<dbReference type="InterPro" id="IPR002510">
    <property type="entry name" value="Metalloprtase-TldD/E_N"/>
</dbReference>
<dbReference type="InterPro" id="IPR036059">
    <property type="entry name" value="TldD/PmbA_sf"/>
</dbReference>
<comment type="similarity">
    <text evidence="1">Belongs to the peptidase U62 family.</text>
</comment>
<dbReference type="Gene3D" id="3.30.2290.10">
    <property type="entry name" value="PmbA/TldD superfamily"/>
    <property type="match status" value="1"/>
</dbReference>
<reference evidence="5 6" key="1">
    <citation type="submission" date="2018-07" db="EMBL/GenBank/DDBJ databases">
        <title>Venubactetium sediminum gen. nov., sp. nov., isolated from a marine solar saltern.</title>
        <authorList>
            <person name="Wang S."/>
        </authorList>
    </citation>
    <scope>NUCLEOTIDE SEQUENCE [LARGE SCALE GENOMIC DNA]</scope>
    <source>
        <strain evidence="5 6">WD2A32</strain>
    </source>
</reference>
<dbReference type="Pfam" id="PF19290">
    <property type="entry name" value="PmbA_TldD_2nd"/>
    <property type="match status" value="1"/>
</dbReference>
<dbReference type="InterPro" id="IPR045570">
    <property type="entry name" value="Metalloprtase-TldD/E_cen_dom"/>
</dbReference>
<organism evidence="5 6">
    <name type="scientific">Ferruginivarius sediminum</name>
    <dbReference type="NCBI Taxonomy" id="2661937"/>
    <lineage>
        <taxon>Bacteria</taxon>
        <taxon>Pseudomonadati</taxon>
        <taxon>Pseudomonadota</taxon>
        <taxon>Alphaproteobacteria</taxon>
        <taxon>Rhodospirillales</taxon>
        <taxon>Rhodospirillaceae</taxon>
        <taxon>Ferruginivarius</taxon>
    </lineage>
</organism>
<dbReference type="AlphaFoldDB" id="A0A369T6U4"/>
<evidence type="ECO:0000313" key="6">
    <source>
        <dbReference type="Proteomes" id="UP000253941"/>
    </source>
</evidence>
<feature type="domain" description="Metalloprotease TldD/E N-terminal" evidence="2">
    <location>
        <begin position="30"/>
        <end position="94"/>
    </location>
</feature>
<comment type="caution">
    <text evidence="5">The sequence shown here is derived from an EMBL/GenBank/DDBJ whole genome shotgun (WGS) entry which is preliminary data.</text>
</comment>
<name>A0A369T6U4_9PROT</name>
<dbReference type="GO" id="GO:0005829">
    <property type="term" value="C:cytosol"/>
    <property type="evidence" value="ECO:0007669"/>
    <property type="project" value="TreeGrafter"/>
</dbReference>
<proteinExistence type="inferred from homology"/>
<evidence type="ECO:0000313" key="5">
    <source>
        <dbReference type="EMBL" id="RDD61049.1"/>
    </source>
</evidence>
<dbReference type="Pfam" id="PF01523">
    <property type="entry name" value="PmbA_TldD_1st"/>
    <property type="match status" value="1"/>
</dbReference>
<feature type="domain" description="Metalloprotease TldD/E C-terminal" evidence="3">
    <location>
        <begin position="234"/>
        <end position="450"/>
    </location>
</feature>
<protein>
    <submittedName>
        <fullName evidence="5">TldD/PmbA family protein</fullName>
    </submittedName>
</protein>
<dbReference type="PANTHER" id="PTHR43421">
    <property type="entry name" value="METALLOPROTEASE PMBA"/>
    <property type="match status" value="1"/>
</dbReference>
<dbReference type="GO" id="GO:0008237">
    <property type="term" value="F:metallopeptidase activity"/>
    <property type="evidence" value="ECO:0007669"/>
    <property type="project" value="InterPro"/>
</dbReference>
<dbReference type="GO" id="GO:0006508">
    <property type="term" value="P:proteolysis"/>
    <property type="evidence" value="ECO:0007669"/>
    <property type="project" value="InterPro"/>
</dbReference>
<dbReference type="InterPro" id="IPR047657">
    <property type="entry name" value="PmbA"/>
</dbReference>
<dbReference type="InterPro" id="IPR035068">
    <property type="entry name" value="TldD/PmbA_N"/>
</dbReference>
<evidence type="ECO:0000256" key="1">
    <source>
        <dbReference type="ARBA" id="ARBA00005836"/>
    </source>
</evidence>
<gene>
    <name evidence="5" type="ORF">DRB17_15100</name>
</gene>
<dbReference type="PANTHER" id="PTHR43421:SF1">
    <property type="entry name" value="METALLOPROTEASE PMBA"/>
    <property type="match status" value="1"/>
</dbReference>
<dbReference type="EMBL" id="QPMH01000016">
    <property type="protein sequence ID" value="RDD61049.1"/>
    <property type="molecule type" value="Genomic_DNA"/>
</dbReference>
<keyword evidence="6" id="KW-1185">Reference proteome</keyword>
<accession>A0A369T6U4</accession>
<dbReference type="Proteomes" id="UP000253941">
    <property type="component" value="Unassembled WGS sequence"/>
</dbReference>
<evidence type="ECO:0000259" key="2">
    <source>
        <dbReference type="Pfam" id="PF01523"/>
    </source>
</evidence>
<feature type="domain" description="Metalloprotease TldD/E central" evidence="4">
    <location>
        <begin position="122"/>
        <end position="227"/>
    </location>
</feature>
<dbReference type="Pfam" id="PF19289">
    <property type="entry name" value="PmbA_TldD_3rd"/>
    <property type="match status" value="1"/>
</dbReference>
<dbReference type="InterPro" id="IPR045569">
    <property type="entry name" value="Metalloprtase-TldD/E_C"/>
</dbReference>
<evidence type="ECO:0000259" key="3">
    <source>
        <dbReference type="Pfam" id="PF19289"/>
    </source>
</evidence>